<evidence type="ECO:0000256" key="9">
    <source>
        <dbReference type="ARBA" id="ARBA00023002"/>
    </source>
</evidence>
<dbReference type="GO" id="GO:0004497">
    <property type="term" value="F:monooxygenase activity"/>
    <property type="evidence" value="ECO:0007669"/>
    <property type="project" value="UniProtKB-KW"/>
</dbReference>
<evidence type="ECO:0000256" key="5">
    <source>
        <dbReference type="ARBA" id="ARBA00022617"/>
    </source>
</evidence>
<keyword evidence="11" id="KW-0503">Monooxygenase</keyword>
<keyword evidence="6" id="KW-0812">Transmembrane</keyword>
<comment type="pathway">
    <text evidence="3">Secondary metabolite biosynthesis.</text>
</comment>
<dbReference type="InterPro" id="IPR002401">
    <property type="entry name" value="Cyt_P450_E_grp-I"/>
</dbReference>
<dbReference type="InterPro" id="IPR036396">
    <property type="entry name" value="Cyt_P450_sf"/>
</dbReference>
<evidence type="ECO:0000256" key="12">
    <source>
        <dbReference type="ARBA" id="ARBA00023136"/>
    </source>
</evidence>
<dbReference type="GO" id="GO:0020037">
    <property type="term" value="F:heme binding"/>
    <property type="evidence" value="ECO:0007669"/>
    <property type="project" value="InterPro"/>
</dbReference>
<dbReference type="PRINTS" id="PR00463">
    <property type="entry name" value="EP450I"/>
</dbReference>
<evidence type="ECO:0000256" key="10">
    <source>
        <dbReference type="ARBA" id="ARBA00023004"/>
    </source>
</evidence>
<protein>
    <submittedName>
        <fullName evidence="13">Cytochrome P450</fullName>
    </submittedName>
</protein>
<comment type="cofactor">
    <cofactor evidence="1">
        <name>heme</name>
        <dbReference type="ChEBI" id="CHEBI:30413"/>
    </cofactor>
</comment>
<keyword evidence="8" id="KW-1133">Transmembrane helix</keyword>
<dbReference type="Proteomes" id="UP000218811">
    <property type="component" value="Unassembled WGS sequence"/>
</dbReference>
<evidence type="ECO:0000256" key="8">
    <source>
        <dbReference type="ARBA" id="ARBA00022989"/>
    </source>
</evidence>
<dbReference type="Pfam" id="PF00067">
    <property type="entry name" value="p450"/>
    <property type="match status" value="1"/>
</dbReference>
<sequence>MAQVALVVAVLLFVVYIYSQFSYSRKRLPPGPPPIPLLGNIHQLPAKYQEKTFAQWGQTYGDIIYARFFTRSTVVLNSVQSARDLLDKRSAKYSGRPHSVLQEELYGWDRFIVYLDYGDLWRKHRRWIHASFSDRNTLLSWQAIQRREVAVLLSSLIASPSDLETHIKRYTSALIMETVYGHTVRSADDEYVHIMNEAMTRSVEGEGASASLVDFIPILKYIPAWMPGAHFKRNAIEVRAIVRDAWSRPYNMVKKRLASGTAKPSVVASLIETSSREGTLEQDEYDIMATGSALYGRKYEFYSKVLTMSRDKDIYPEPEVFRPERYMNIDPAAAEYADPLSYTFGFVTSTSRPCAVIA</sequence>
<dbReference type="Gene3D" id="1.10.630.10">
    <property type="entry name" value="Cytochrome P450"/>
    <property type="match status" value="2"/>
</dbReference>
<keyword evidence="14" id="KW-1185">Reference proteome</keyword>
<evidence type="ECO:0000256" key="3">
    <source>
        <dbReference type="ARBA" id="ARBA00005179"/>
    </source>
</evidence>
<dbReference type="GO" id="GO:0016705">
    <property type="term" value="F:oxidoreductase activity, acting on paired donors, with incorporation or reduction of molecular oxygen"/>
    <property type="evidence" value="ECO:0007669"/>
    <property type="project" value="InterPro"/>
</dbReference>
<dbReference type="AlphaFoldDB" id="A0A2H3JM74"/>
<dbReference type="InterPro" id="IPR001128">
    <property type="entry name" value="Cyt_P450"/>
</dbReference>
<keyword evidence="7" id="KW-0479">Metal-binding</keyword>
<dbReference type="EMBL" id="KB468135">
    <property type="protein sequence ID" value="PCH43300.1"/>
    <property type="molecule type" value="Genomic_DNA"/>
</dbReference>
<dbReference type="GO" id="GO:0005506">
    <property type="term" value="F:iron ion binding"/>
    <property type="evidence" value="ECO:0007669"/>
    <property type="project" value="InterPro"/>
</dbReference>
<evidence type="ECO:0000256" key="11">
    <source>
        <dbReference type="ARBA" id="ARBA00023033"/>
    </source>
</evidence>
<dbReference type="SUPFAM" id="SSF48264">
    <property type="entry name" value="Cytochrome P450"/>
    <property type="match status" value="1"/>
</dbReference>
<dbReference type="OMA" id="EYDIMAT"/>
<comment type="similarity">
    <text evidence="4">Belongs to the cytochrome P450 family.</text>
</comment>
<dbReference type="PANTHER" id="PTHR46300">
    <property type="entry name" value="P450, PUTATIVE (EUROFUNG)-RELATED-RELATED"/>
    <property type="match status" value="1"/>
</dbReference>
<evidence type="ECO:0000313" key="14">
    <source>
        <dbReference type="Proteomes" id="UP000218811"/>
    </source>
</evidence>
<organism evidence="13 14">
    <name type="scientific">Wolfiporia cocos (strain MD-104)</name>
    <name type="common">Brown rot fungus</name>
    <dbReference type="NCBI Taxonomy" id="742152"/>
    <lineage>
        <taxon>Eukaryota</taxon>
        <taxon>Fungi</taxon>
        <taxon>Dikarya</taxon>
        <taxon>Basidiomycota</taxon>
        <taxon>Agaricomycotina</taxon>
        <taxon>Agaricomycetes</taxon>
        <taxon>Polyporales</taxon>
        <taxon>Phaeolaceae</taxon>
        <taxon>Wolfiporia</taxon>
    </lineage>
</organism>
<proteinExistence type="inferred from homology"/>
<evidence type="ECO:0000256" key="4">
    <source>
        <dbReference type="ARBA" id="ARBA00010617"/>
    </source>
</evidence>
<gene>
    <name evidence="13" type="ORF">WOLCODRAFT_74624</name>
</gene>
<dbReference type="OrthoDB" id="1103324at2759"/>
<keyword evidence="5" id="KW-0349">Heme</keyword>
<evidence type="ECO:0000256" key="7">
    <source>
        <dbReference type="ARBA" id="ARBA00022723"/>
    </source>
</evidence>
<accession>A0A2H3JM74</accession>
<dbReference type="GO" id="GO:0016020">
    <property type="term" value="C:membrane"/>
    <property type="evidence" value="ECO:0007669"/>
    <property type="project" value="UniProtKB-SubCell"/>
</dbReference>
<keyword evidence="10" id="KW-0408">Iron</keyword>
<dbReference type="PANTHER" id="PTHR46300:SF7">
    <property type="entry name" value="P450, PUTATIVE (EUROFUNG)-RELATED"/>
    <property type="match status" value="1"/>
</dbReference>
<name>A0A2H3JM74_WOLCO</name>
<evidence type="ECO:0000256" key="6">
    <source>
        <dbReference type="ARBA" id="ARBA00022692"/>
    </source>
</evidence>
<comment type="subcellular location">
    <subcellularLocation>
        <location evidence="2">Membrane</location>
        <topology evidence="2">Single-pass membrane protein</topology>
    </subcellularLocation>
</comment>
<dbReference type="InterPro" id="IPR050364">
    <property type="entry name" value="Cytochrome_P450_fung"/>
</dbReference>
<reference evidence="13 14" key="1">
    <citation type="journal article" date="2012" name="Science">
        <title>The Paleozoic origin of enzymatic lignin decomposition reconstructed from 31 fungal genomes.</title>
        <authorList>
            <person name="Floudas D."/>
            <person name="Binder M."/>
            <person name="Riley R."/>
            <person name="Barry K."/>
            <person name="Blanchette R.A."/>
            <person name="Henrissat B."/>
            <person name="Martinez A.T."/>
            <person name="Otillar R."/>
            <person name="Spatafora J.W."/>
            <person name="Yadav J.S."/>
            <person name="Aerts A."/>
            <person name="Benoit I."/>
            <person name="Boyd A."/>
            <person name="Carlson A."/>
            <person name="Copeland A."/>
            <person name="Coutinho P.M."/>
            <person name="de Vries R.P."/>
            <person name="Ferreira P."/>
            <person name="Findley K."/>
            <person name="Foster B."/>
            <person name="Gaskell J."/>
            <person name="Glotzer D."/>
            <person name="Gorecki P."/>
            <person name="Heitman J."/>
            <person name="Hesse C."/>
            <person name="Hori C."/>
            <person name="Igarashi K."/>
            <person name="Jurgens J.A."/>
            <person name="Kallen N."/>
            <person name="Kersten P."/>
            <person name="Kohler A."/>
            <person name="Kuees U."/>
            <person name="Kumar T.K.A."/>
            <person name="Kuo A."/>
            <person name="LaButti K."/>
            <person name="Larrondo L.F."/>
            <person name="Lindquist E."/>
            <person name="Ling A."/>
            <person name="Lombard V."/>
            <person name="Lucas S."/>
            <person name="Lundell T."/>
            <person name="Martin R."/>
            <person name="McLaughlin D.J."/>
            <person name="Morgenstern I."/>
            <person name="Morin E."/>
            <person name="Murat C."/>
            <person name="Nagy L.G."/>
            <person name="Nolan M."/>
            <person name="Ohm R.A."/>
            <person name="Patyshakuliyeva A."/>
            <person name="Rokas A."/>
            <person name="Ruiz-Duenas F.J."/>
            <person name="Sabat G."/>
            <person name="Salamov A."/>
            <person name="Samejima M."/>
            <person name="Schmutz J."/>
            <person name="Slot J.C."/>
            <person name="St John F."/>
            <person name="Stenlid J."/>
            <person name="Sun H."/>
            <person name="Sun S."/>
            <person name="Syed K."/>
            <person name="Tsang A."/>
            <person name="Wiebenga A."/>
            <person name="Young D."/>
            <person name="Pisabarro A."/>
            <person name="Eastwood D.C."/>
            <person name="Martin F."/>
            <person name="Cullen D."/>
            <person name="Grigoriev I.V."/>
            <person name="Hibbett D.S."/>
        </authorList>
    </citation>
    <scope>NUCLEOTIDE SEQUENCE [LARGE SCALE GENOMIC DNA]</scope>
    <source>
        <strain evidence="13 14">MD-104</strain>
    </source>
</reference>
<evidence type="ECO:0000256" key="2">
    <source>
        <dbReference type="ARBA" id="ARBA00004167"/>
    </source>
</evidence>
<keyword evidence="12" id="KW-0472">Membrane</keyword>
<evidence type="ECO:0000256" key="1">
    <source>
        <dbReference type="ARBA" id="ARBA00001971"/>
    </source>
</evidence>
<dbReference type="STRING" id="742152.A0A2H3JM74"/>
<keyword evidence="9" id="KW-0560">Oxidoreductase</keyword>
<evidence type="ECO:0000313" key="13">
    <source>
        <dbReference type="EMBL" id="PCH43300.1"/>
    </source>
</evidence>